<dbReference type="RefSeq" id="WP_110517781.1">
    <property type="nucleotide sequence ID" value="NZ_PDOF01000001.1"/>
</dbReference>
<dbReference type="EMBL" id="PDOF01000001">
    <property type="protein sequence ID" value="PYZ98073.1"/>
    <property type="molecule type" value="Genomic_DNA"/>
</dbReference>
<dbReference type="PANTHER" id="PTHR11851">
    <property type="entry name" value="METALLOPROTEASE"/>
    <property type="match status" value="1"/>
</dbReference>
<protein>
    <submittedName>
        <fullName evidence="2">Peptidase M16</fullName>
    </submittedName>
</protein>
<dbReference type="InterPro" id="IPR050361">
    <property type="entry name" value="MPP/UQCRC_Complex"/>
</dbReference>
<evidence type="ECO:0000259" key="1">
    <source>
        <dbReference type="Pfam" id="PF05193"/>
    </source>
</evidence>
<reference evidence="2 3" key="1">
    <citation type="submission" date="2017-10" db="EMBL/GenBank/DDBJ databases">
        <title>Bacillus sp. nov., a halophilic bacterium isolated from a Yangshapao Lake.</title>
        <authorList>
            <person name="Wang H."/>
        </authorList>
    </citation>
    <scope>NUCLEOTIDE SEQUENCE [LARGE SCALE GENOMIC DNA]</scope>
    <source>
        <strain evidence="2 3">YSP-3</strain>
    </source>
</reference>
<dbReference type="AlphaFoldDB" id="A0A2W0H894"/>
<evidence type="ECO:0000313" key="3">
    <source>
        <dbReference type="Proteomes" id="UP000248066"/>
    </source>
</evidence>
<gene>
    <name evidence="2" type="ORF">CR205_05610</name>
</gene>
<dbReference type="InterPro" id="IPR007863">
    <property type="entry name" value="Peptidase_M16_C"/>
</dbReference>
<name>A0A2W0H894_9BACI</name>
<organism evidence="2 3">
    <name type="scientific">Alteribacter lacisalsi</name>
    <dbReference type="NCBI Taxonomy" id="2045244"/>
    <lineage>
        <taxon>Bacteria</taxon>
        <taxon>Bacillati</taxon>
        <taxon>Bacillota</taxon>
        <taxon>Bacilli</taxon>
        <taxon>Bacillales</taxon>
        <taxon>Bacillaceae</taxon>
        <taxon>Alteribacter</taxon>
    </lineage>
</organism>
<dbReference type="Proteomes" id="UP000248066">
    <property type="component" value="Unassembled WGS sequence"/>
</dbReference>
<dbReference type="InterPro" id="IPR011249">
    <property type="entry name" value="Metalloenz_LuxS/M16"/>
</dbReference>
<sequence>MKAINVNEFTHGPVNVHVIQSDTYKTNTLVLHIRAALTEEDHTLRALLPLVLQSGSADYPTRKQIRQKLDDLYGATLTGDVNKKGENHLISFKLEAANEKYLKDSTPLLENAFQMMTSVISNPLIENGAFKESVIKSEKRNLKQRIQSVYDDKIRYANMRLNEEMCKNEPYGLFVYGSEEQLDNITGEDLYDYYKRVVNEDAMDLYVVGDVETEEIKNLVSKHFTLPERQEKPAESGDEKAAAGNVEEKEIFEEQDLKQGKLHLGYRTNITYQDDDYFALQLFNGLFGGFSHSKLFINVREKASLAYYAASRVESHKGLLMVMSGIETGNYDKAVKIIREQMEAMKNGEFEEDQLEQTKSVLKNQLLETMDAPRGLVELMYHNELGGKKRSLDDWIPGIDAVTKEDVVRVANEAQLDTVYFLKGTEGGSDE</sequence>
<dbReference type="GO" id="GO:0046872">
    <property type="term" value="F:metal ion binding"/>
    <property type="evidence" value="ECO:0007669"/>
    <property type="project" value="InterPro"/>
</dbReference>
<keyword evidence="3" id="KW-1185">Reference proteome</keyword>
<feature type="domain" description="Peptidase M16 C-terminal" evidence="1">
    <location>
        <begin position="184"/>
        <end position="361"/>
    </location>
</feature>
<dbReference type="SUPFAM" id="SSF63411">
    <property type="entry name" value="LuxS/MPP-like metallohydrolase"/>
    <property type="match status" value="2"/>
</dbReference>
<dbReference type="NCBIfam" id="NF047422">
    <property type="entry name" value="YfmF_fam"/>
    <property type="match status" value="1"/>
</dbReference>
<accession>A0A2W0H894</accession>
<evidence type="ECO:0000313" key="2">
    <source>
        <dbReference type="EMBL" id="PYZ98073.1"/>
    </source>
</evidence>
<dbReference type="OrthoDB" id="9762085at2"/>
<dbReference type="Pfam" id="PF05193">
    <property type="entry name" value="Peptidase_M16_C"/>
    <property type="match status" value="1"/>
</dbReference>
<comment type="caution">
    <text evidence="2">The sequence shown here is derived from an EMBL/GenBank/DDBJ whole genome shotgun (WGS) entry which is preliminary data.</text>
</comment>
<dbReference type="PANTHER" id="PTHR11851:SF186">
    <property type="entry name" value="INACTIVE METALLOPROTEASE YMFF-RELATED"/>
    <property type="match status" value="1"/>
</dbReference>
<proteinExistence type="predicted"/>
<dbReference type="Gene3D" id="3.30.830.10">
    <property type="entry name" value="Metalloenzyme, LuxS/M16 peptidase-like"/>
    <property type="match status" value="2"/>
</dbReference>